<protein>
    <submittedName>
        <fullName evidence="2">Uncharacterized protein</fullName>
    </submittedName>
</protein>
<feature type="region of interest" description="Disordered" evidence="1">
    <location>
        <begin position="53"/>
        <end position="78"/>
    </location>
</feature>
<dbReference type="Proteomes" id="UP000287519">
    <property type="component" value="Unassembled WGS sequence"/>
</dbReference>
<organism evidence="2 3">
    <name type="scientific">Rhodococcus wratislaviensis</name>
    <name type="common">Tsukamurella wratislaviensis</name>
    <dbReference type="NCBI Taxonomy" id="44752"/>
    <lineage>
        <taxon>Bacteria</taxon>
        <taxon>Bacillati</taxon>
        <taxon>Actinomycetota</taxon>
        <taxon>Actinomycetes</taxon>
        <taxon>Mycobacteriales</taxon>
        <taxon>Nocardiaceae</taxon>
        <taxon>Rhodococcus</taxon>
    </lineage>
</organism>
<evidence type="ECO:0000256" key="1">
    <source>
        <dbReference type="SAM" id="MobiDB-lite"/>
    </source>
</evidence>
<reference evidence="2 3" key="1">
    <citation type="submission" date="2018-11" db="EMBL/GenBank/DDBJ databases">
        <title>Microbial catabolism of amino acid.</title>
        <authorList>
            <person name="Hibi M."/>
            <person name="Ogawa J."/>
        </authorList>
    </citation>
    <scope>NUCLEOTIDE SEQUENCE [LARGE SCALE GENOMIC DNA]</scope>
    <source>
        <strain evidence="2 3">C31-06</strain>
    </source>
</reference>
<comment type="caution">
    <text evidence="2">The sequence shown here is derived from an EMBL/GenBank/DDBJ whole genome shotgun (WGS) entry which is preliminary data.</text>
</comment>
<gene>
    <name evidence="2" type="ORF">Rhow_008371</name>
</gene>
<feature type="compositionally biased region" description="Basic residues" evidence="1">
    <location>
        <begin position="55"/>
        <end position="68"/>
    </location>
</feature>
<sequence length="78" mass="8752">MRNVMQILLLLNVLSRMIAGRVRRAEVAQETVESVAQKVRRVGARRPGRVAVPVRRSRRAGQGRRGRGRPTGGFRFSS</sequence>
<accession>A0A402CKE5</accession>
<evidence type="ECO:0000313" key="3">
    <source>
        <dbReference type="Proteomes" id="UP000287519"/>
    </source>
</evidence>
<dbReference type="EMBL" id="BHYM01000086">
    <property type="protein sequence ID" value="GCE44073.1"/>
    <property type="molecule type" value="Genomic_DNA"/>
</dbReference>
<name>A0A402CKE5_RHOWR</name>
<dbReference type="AlphaFoldDB" id="A0A402CKE5"/>
<proteinExistence type="predicted"/>
<evidence type="ECO:0000313" key="2">
    <source>
        <dbReference type="EMBL" id="GCE44073.1"/>
    </source>
</evidence>
<keyword evidence="3" id="KW-1185">Reference proteome</keyword>